<reference evidence="2 3" key="1">
    <citation type="submission" date="2021-04" db="EMBL/GenBank/DDBJ databases">
        <authorList>
            <person name="Rodrigo-Torres L."/>
            <person name="Arahal R. D."/>
            <person name="Lucena T."/>
        </authorList>
    </citation>
    <scope>NUCLEOTIDE SEQUENCE [LARGE SCALE GENOMIC DNA]</scope>
    <source>
        <strain evidence="2 3">CECT 9623</strain>
    </source>
</reference>
<dbReference type="RefSeq" id="WP_138481369.1">
    <property type="nucleotide sequence ID" value="NZ_CAJRAU010000011.1"/>
</dbReference>
<evidence type="ECO:0000313" key="3">
    <source>
        <dbReference type="Proteomes" id="UP000679725"/>
    </source>
</evidence>
<organism evidence="2 3">
    <name type="scientific">Dyadobacter linearis</name>
    <dbReference type="NCBI Taxonomy" id="2823330"/>
    <lineage>
        <taxon>Bacteria</taxon>
        <taxon>Pseudomonadati</taxon>
        <taxon>Bacteroidota</taxon>
        <taxon>Cytophagia</taxon>
        <taxon>Cytophagales</taxon>
        <taxon>Spirosomataceae</taxon>
        <taxon>Dyadobacter</taxon>
    </lineage>
</organism>
<dbReference type="Pfam" id="PF12728">
    <property type="entry name" value="HTH_17"/>
    <property type="match status" value="1"/>
</dbReference>
<evidence type="ECO:0000313" key="2">
    <source>
        <dbReference type="EMBL" id="CAG5074545.1"/>
    </source>
</evidence>
<keyword evidence="3" id="KW-1185">Reference proteome</keyword>
<gene>
    <name evidence="2" type="ORF">DYBT9623_05232</name>
</gene>
<sequence>MENPFIVIDQRLERIESLVMELRSNTVNATRAMPDKFVNITEAAQILELAVPTVYNLVSAGRIPVMKKSKRLYFSRKELLDYIRTGRRKTIEEIEDEARSYVANRQPSSARK</sequence>
<dbReference type="InterPro" id="IPR009061">
    <property type="entry name" value="DNA-bd_dom_put_sf"/>
</dbReference>
<dbReference type="InterPro" id="IPR041657">
    <property type="entry name" value="HTH_17"/>
</dbReference>
<evidence type="ECO:0000259" key="1">
    <source>
        <dbReference type="Pfam" id="PF12728"/>
    </source>
</evidence>
<accession>A0ABN7RIX5</accession>
<dbReference type="SUPFAM" id="SSF46955">
    <property type="entry name" value="Putative DNA-binding domain"/>
    <property type="match status" value="1"/>
</dbReference>
<feature type="domain" description="Helix-turn-helix" evidence="1">
    <location>
        <begin position="39"/>
        <end position="86"/>
    </location>
</feature>
<dbReference type="Proteomes" id="UP000679725">
    <property type="component" value="Unassembled WGS sequence"/>
</dbReference>
<comment type="caution">
    <text evidence="2">The sequence shown here is derived from an EMBL/GenBank/DDBJ whole genome shotgun (WGS) entry which is preliminary data.</text>
</comment>
<dbReference type="EMBL" id="CAJRAU010000011">
    <property type="protein sequence ID" value="CAG5074545.1"/>
    <property type="molecule type" value="Genomic_DNA"/>
</dbReference>
<name>A0ABN7RIX5_9BACT</name>
<protein>
    <recommendedName>
        <fullName evidence="1">Helix-turn-helix domain-containing protein</fullName>
    </recommendedName>
</protein>
<proteinExistence type="predicted"/>